<name>A0ABP3QG98_9BACI</name>
<proteinExistence type="predicted"/>
<dbReference type="RefSeq" id="WP_343809629.1">
    <property type="nucleotide sequence ID" value="NZ_BAAADS010000001.1"/>
</dbReference>
<keyword evidence="2" id="KW-1185">Reference proteome</keyword>
<dbReference type="SUPFAM" id="SSF53474">
    <property type="entry name" value="alpha/beta-Hydrolases"/>
    <property type="match status" value="1"/>
</dbReference>
<organism evidence="1 2">
    <name type="scientific">Virgibacillus siamensis</name>
    <dbReference type="NCBI Taxonomy" id="480071"/>
    <lineage>
        <taxon>Bacteria</taxon>
        <taxon>Bacillati</taxon>
        <taxon>Bacillota</taxon>
        <taxon>Bacilli</taxon>
        <taxon>Bacillales</taxon>
        <taxon>Bacillaceae</taxon>
        <taxon>Virgibacillus</taxon>
    </lineage>
</organism>
<dbReference type="EMBL" id="BAAADS010000001">
    <property type="protein sequence ID" value="GAA0590414.1"/>
    <property type="molecule type" value="Genomic_DNA"/>
</dbReference>
<comment type="caution">
    <text evidence="1">The sequence shown here is derived from an EMBL/GenBank/DDBJ whole genome shotgun (WGS) entry which is preliminary data.</text>
</comment>
<protein>
    <recommendedName>
        <fullName evidence="3">Chemotaxis protein</fullName>
    </recommendedName>
</protein>
<dbReference type="InterPro" id="IPR029058">
    <property type="entry name" value="AB_hydrolase_fold"/>
</dbReference>
<reference evidence="2" key="1">
    <citation type="journal article" date="2019" name="Int. J. Syst. Evol. Microbiol.">
        <title>The Global Catalogue of Microorganisms (GCM) 10K type strain sequencing project: providing services to taxonomists for standard genome sequencing and annotation.</title>
        <authorList>
            <consortium name="The Broad Institute Genomics Platform"/>
            <consortium name="The Broad Institute Genome Sequencing Center for Infectious Disease"/>
            <person name="Wu L."/>
            <person name="Ma J."/>
        </authorList>
    </citation>
    <scope>NUCLEOTIDE SEQUENCE [LARGE SCALE GENOMIC DNA]</scope>
    <source>
        <strain evidence="2">JCM 15395</strain>
    </source>
</reference>
<dbReference type="Proteomes" id="UP001500866">
    <property type="component" value="Unassembled WGS sequence"/>
</dbReference>
<gene>
    <name evidence="1" type="ORF">GCM10009001_02970</name>
</gene>
<accession>A0ABP3QG98</accession>
<evidence type="ECO:0000313" key="1">
    <source>
        <dbReference type="EMBL" id="GAA0590414.1"/>
    </source>
</evidence>
<evidence type="ECO:0000313" key="2">
    <source>
        <dbReference type="Proteomes" id="UP001500866"/>
    </source>
</evidence>
<sequence length="284" mass="32227">MRQKVGVLILHGAGTPDRDFAKKLIQRISEDFRKKCGLDEVDLEFEPVFWSAVFEKEQHELWQNMQEEADLDYRRLRQFVIEFLSDAVAYQPTNAGGQNYDRVHSLVAKSIRQLKDRAGENAPLCVISHSLGSIVASNFFYDLQHRRNNIRALTKQSSDETPIEQCETMALFYSLGSPMALWSLRYIDFGSPITVPSPGIAKHYPGLTGEWVNFYDKDDILAYPLKGLNDAYNQAVTADMEVNAGGLFTSWNPLSHAKYDTDEEVVGRITDGLITVWKTVNANR</sequence>
<evidence type="ECO:0008006" key="3">
    <source>
        <dbReference type="Google" id="ProtNLM"/>
    </source>
</evidence>